<dbReference type="GO" id="GO:0005524">
    <property type="term" value="F:ATP binding"/>
    <property type="evidence" value="ECO:0007669"/>
    <property type="project" value="UniProtKB-KW"/>
</dbReference>
<gene>
    <name evidence="7" type="ORF">Ocin01_13734</name>
</gene>
<dbReference type="Pfam" id="PF02263">
    <property type="entry name" value="GBP"/>
    <property type="match status" value="1"/>
</dbReference>
<dbReference type="GO" id="GO:0005525">
    <property type="term" value="F:GTP binding"/>
    <property type="evidence" value="ECO:0007669"/>
    <property type="project" value="InterPro"/>
</dbReference>
<dbReference type="CDD" id="cd24028">
    <property type="entry name" value="ASKHA_NBD_HSP70_HSPA1-like"/>
    <property type="match status" value="1"/>
</dbReference>
<dbReference type="Gene3D" id="3.40.50.300">
    <property type="entry name" value="P-loop containing nucleotide triphosphate hydrolases"/>
    <property type="match status" value="1"/>
</dbReference>
<dbReference type="InterPro" id="IPR018181">
    <property type="entry name" value="Heat_shock_70_CS"/>
</dbReference>
<name>A0A1D2MIW0_ORCCI</name>
<evidence type="ECO:0000256" key="5">
    <source>
        <dbReference type="SAM" id="MobiDB-lite"/>
    </source>
</evidence>
<evidence type="ECO:0000313" key="8">
    <source>
        <dbReference type="Proteomes" id="UP000094527"/>
    </source>
</evidence>
<dbReference type="PROSITE" id="PS00297">
    <property type="entry name" value="HSP70_1"/>
    <property type="match status" value="2"/>
</dbReference>
<reference evidence="7 8" key="1">
    <citation type="journal article" date="2016" name="Genome Biol. Evol.">
        <title>Gene Family Evolution Reflects Adaptation to Soil Environmental Stressors in the Genome of the Collembolan Orchesella cincta.</title>
        <authorList>
            <person name="Faddeeva-Vakhrusheva A."/>
            <person name="Derks M.F."/>
            <person name="Anvar S.Y."/>
            <person name="Agamennone V."/>
            <person name="Suring W."/>
            <person name="Smit S."/>
            <person name="van Straalen N.M."/>
            <person name="Roelofs D."/>
        </authorList>
    </citation>
    <scope>NUCLEOTIDE SEQUENCE [LARGE SCALE GENOMIC DNA]</scope>
    <source>
        <tissue evidence="7">Mixed pool</tissue>
    </source>
</reference>
<dbReference type="GO" id="GO:0003924">
    <property type="term" value="F:GTPase activity"/>
    <property type="evidence" value="ECO:0007669"/>
    <property type="project" value="InterPro"/>
</dbReference>
<protein>
    <submittedName>
        <fullName evidence="7">Heat shock 70 kDa protein cognate 4</fullName>
    </submittedName>
</protein>
<keyword evidence="4" id="KW-0175">Coiled coil</keyword>
<dbReference type="EMBL" id="LJIJ01001114">
    <property type="protein sequence ID" value="ODM92948.1"/>
    <property type="molecule type" value="Genomic_DNA"/>
</dbReference>
<dbReference type="Proteomes" id="UP000094527">
    <property type="component" value="Unassembled WGS sequence"/>
</dbReference>
<dbReference type="FunFam" id="3.30.30.30:FF:000001">
    <property type="entry name" value="heat shock 70 kDa protein-like"/>
    <property type="match status" value="1"/>
</dbReference>
<dbReference type="FunFam" id="3.30.30.30:FF:000005">
    <property type="entry name" value="Heat shock protein ssb1"/>
    <property type="match status" value="1"/>
</dbReference>
<dbReference type="Gene3D" id="3.90.640.10">
    <property type="entry name" value="Actin, Chain A, domain 4"/>
    <property type="match status" value="2"/>
</dbReference>
<dbReference type="Gene3D" id="3.30.30.30">
    <property type="match status" value="1"/>
</dbReference>
<dbReference type="Gene3D" id="3.30.420.40">
    <property type="match status" value="3"/>
</dbReference>
<evidence type="ECO:0000256" key="1">
    <source>
        <dbReference type="ARBA" id="ARBA00007381"/>
    </source>
</evidence>
<feature type="non-terminal residue" evidence="7">
    <location>
        <position position="1"/>
    </location>
</feature>
<dbReference type="Gene3D" id="1.20.58.420">
    <property type="entry name" value="AHSP"/>
    <property type="match status" value="1"/>
</dbReference>
<proteinExistence type="inferred from homology"/>
<dbReference type="PANTHER" id="PTHR19375">
    <property type="entry name" value="HEAT SHOCK PROTEIN 70KDA"/>
    <property type="match status" value="1"/>
</dbReference>
<keyword evidence="3" id="KW-0067">ATP-binding</keyword>
<dbReference type="SUPFAM" id="SSF100920">
    <property type="entry name" value="Heat shock protein 70kD (HSP70), peptide-binding domain"/>
    <property type="match status" value="2"/>
</dbReference>
<dbReference type="Gene3D" id="2.60.34.10">
    <property type="entry name" value="Substrate Binding Domain Of DNAk, Chain A, domain 1"/>
    <property type="match status" value="2"/>
</dbReference>
<feature type="coiled-coil region" evidence="4">
    <location>
        <begin position="1767"/>
        <end position="1794"/>
    </location>
</feature>
<dbReference type="STRING" id="48709.A0A1D2MIW0"/>
<dbReference type="InterPro" id="IPR027417">
    <property type="entry name" value="P-loop_NTPase"/>
</dbReference>
<evidence type="ECO:0000259" key="6">
    <source>
        <dbReference type="Pfam" id="PF02263"/>
    </source>
</evidence>
<dbReference type="GO" id="GO:0006950">
    <property type="term" value="P:response to stress"/>
    <property type="evidence" value="ECO:0007669"/>
    <property type="project" value="UniProtKB-ARBA"/>
</dbReference>
<dbReference type="FunFam" id="3.30.420.40:FF:000004">
    <property type="entry name" value="Molecular chaperone DnaK"/>
    <property type="match status" value="2"/>
</dbReference>
<dbReference type="PRINTS" id="PR00301">
    <property type="entry name" value="HEATSHOCK70"/>
</dbReference>
<dbReference type="PROSITE" id="PS01036">
    <property type="entry name" value="HSP70_3"/>
    <property type="match status" value="1"/>
</dbReference>
<keyword evidence="8" id="KW-1185">Reference proteome</keyword>
<evidence type="ECO:0000313" key="7">
    <source>
        <dbReference type="EMBL" id="ODM92948.1"/>
    </source>
</evidence>
<comment type="similarity">
    <text evidence="1">Belongs to the heat shock protein 70 family.</text>
</comment>
<accession>A0A1D2MIW0</accession>
<dbReference type="InterPro" id="IPR015894">
    <property type="entry name" value="Guanylate-bd_N"/>
</dbReference>
<evidence type="ECO:0000256" key="4">
    <source>
        <dbReference type="SAM" id="Coils"/>
    </source>
</evidence>
<dbReference type="FunFam" id="3.90.640.10:FF:000003">
    <property type="entry name" value="Molecular chaperone DnaK"/>
    <property type="match status" value="2"/>
</dbReference>
<organism evidence="7 8">
    <name type="scientific">Orchesella cincta</name>
    <name type="common">Springtail</name>
    <name type="synonym">Podura cincta</name>
    <dbReference type="NCBI Taxonomy" id="48709"/>
    <lineage>
        <taxon>Eukaryota</taxon>
        <taxon>Metazoa</taxon>
        <taxon>Ecdysozoa</taxon>
        <taxon>Arthropoda</taxon>
        <taxon>Hexapoda</taxon>
        <taxon>Collembola</taxon>
        <taxon>Entomobryomorpha</taxon>
        <taxon>Entomobryoidea</taxon>
        <taxon>Orchesellidae</taxon>
        <taxon>Orchesellinae</taxon>
        <taxon>Orchesella</taxon>
    </lineage>
</organism>
<dbReference type="InterPro" id="IPR029047">
    <property type="entry name" value="HSP70_peptide-bd_sf"/>
</dbReference>
<feature type="region of interest" description="Disordered" evidence="5">
    <location>
        <begin position="1"/>
        <end position="50"/>
    </location>
</feature>
<evidence type="ECO:0000256" key="3">
    <source>
        <dbReference type="ARBA" id="ARBA00022840"/>
    </source>
</evidence>
<dbReference type="SUPFAM" id="SSF52540">
    <property type="entry name" value="P-loop containing nucleoside triphosphate hydrolases"/>
    <property type="match status" value="1"/>
</dbReference>
<dbReference type="InterPro" id="IPR043129">
    <property type="entry name" value="ATPase_NBD"/>
</dbReference>
<feature type="domain" description="Guanylate-binding protein N-terminal" evidence="6">
    <location>
        <begin position="72"/>
        <end position="323"/>
    </location>
</feature>
<dbReference type="GO" id="GO:0140662">
    <property type="term" value="F:ATP-dependent protein folding chaperone"/>
    <property type="evidence" value="ECO:0007669"/>
    <property type="project" value="InterPro"/>
</dbReference>
<dbReference type="Pfam" id="PF00012">
    <property type="entry name" value="HSP70"/>
    <property type="match status" value="2"/>
</dbReference>
<evidence type="ECO:0000256" key="2">
    <source>
        <dbReference type="ARBA" id="ARBA00022741"/>
    </source>
</evidence>
<dbReference type="PROSITE" id="PS00329">
    <property type="entry name" value="HSP70_2"/>
    <property type="match status" value="1"/>
</dbReference>
<keyword evidence="2" id="KW-0547">Nucleotide-binding</keyword>
<dbReference type="InterPro" id="IPR013126">
    <property type="entry name" value="Hsp_70_fam"/>
</dbReference>
<feature type="compositionally biased region" description="Acidic residues" evidence="5">
    <location>
        <begin position="16"/>
        <end position="38"/>
    </location>
</feature>
<dbReference type="SUPFAM" id="SSF53067">
    <property type="entry name" value="Actin-like ATPase domain"/>
    <property type="match status" value="4"/>
</dbReference>
<comment type="caution">
    <text evidence="7">The sequence shown here is derived from an EMBL/GenBank/DDBJ whole genome shotgun (WGS) entry which is preliminary data.</text>
</comment>
<dbReference type="OrthoDB" id="434160at2759"/>
<sequence length="1969" mass="222371">KFKMLANDSTDKEDQTDLSDEDDLYQETDISEEEDEDNKSDTSLGATNEGEALQIVTSSGPKYNSKAPFEIILNKENLLKILGPAKDNPICILGIAGPPNNGKNWHWKPWKMMTRISVSPTLTILLTDFTGCSPNGTLKTKEHWAWHKPFIIDVAGKDIAVILLDSQGLDDDRMTPEEISSIFGLSFLYSSILLYNLTNDITAHDLKQLTTYYKLGKLFKETGEECTKEPPFQKISFLVRDWNSSKHSYGEVGGKELLKQKLKTNHITINDFSKCFRQVKCYLMPSIDQTALTQDQGFQGQTTGLNPEFVEHLNSYITGILKELFVIGVLGNDVTAQEFSTYAIQFINLFNSTLEENRTPSVQELCRVRCEAYHDTNKLDNQKYLTEIELNKTKEVGMDQAKSMYKKADKLAEYKLEYLTKLEQQLEDFYESFTKSNTILRTTFVNDCINIANEEYRIELTENFPFDENKITIYDDDDIQAISNMVGEKVTLSFNSQFSKEEMEKLQCLTDSLKQVLKSTFESILEMNNSNKNMANNNLSQLTSEIFRVYETQMQTFMNDFPYFETALLSNFHTMHSKIAINQFDDADKPDDPHIVSQHRERFVTELEKMFNTLNEAQIEKMSTEMKAGISLVNEQSEGLKADLLQKAQEVSSVEELQEHYDIEVESVIQRFKDLNPFPEIASYHEVLNTKLQSQLQLVFDMVKREELVAKRKLEEKLKREGSKCFELYKKGMKTFKNEIEFFDDGRLLEANEENLNSAITCFDEQTYNDADEQVNIHRKLLKSSIEEFFLTLKTGNDAAVKLAKSEAQNWISECLKEYSDAMREPVKSCETTEAFKEEHAKVMFKVTEAFNIKWSTAYKSNEFREGFIEKLENDMDETFAELLDQFQFIKKADMDKTNTVKVEARSYYHDEMETHLKNNQFIQPQVLKSLHERAVQTALERCKVKHALKDTQLTILRQALEKSYKKYEEKNTMILSYEFGTDPAVGIDLGTTYCCVAIFFRGKTTIILSVEGRNTTASYVTFNPDGSIVVGNAAKENAYLHPESTVYDAKRILGRSFQDEQLQNDMQFWPFSVIDGEEGPEIEINNKQYPPVQIAGILLKHLVKQAEKQIGVTIRRAVVTVPAYFTNGQREATKDAAEIAGLDLLQIIDEPTAAALAYKLERFYEDARKVLIFDLGGGTFDISILEMDGGKITVLNKDGDTHLGGEDFDKAMMRYCSDEFKNQHGVDPFVGKDSLQKPERDAAKQRLRRLQSHCERGKMSLATCITTVISIDAFFEAKDLKVTVTRAKFEELNAPYFKKTLDIVERSLIQVGLAKTQIDDIVLVGGSTRIPKVQEMLSDYFGGKALNHTVHPDEAVAYGAAVQAALLNGGNAKDELKFDCIVDVTPMSLGVEAIVDGKPGVFSPIIPKNTKIPTIHKEVYRTAKDNQPSVMVKIFQGESEVAAQNTLLGQFGLTGIPPSPAGKECIDVIMEINTMGVLSVKAVIKSTRGVETLVVNENKPTRISTARKQRVLEESAIGIDLGTTYCCVAVYAKGKIHVVRNSVGKNTTPSYVAFHTNGKETVGDAAKSRAYENPEATIFDAKRIIGRRFDDMNLQHDATLWPFSIVDDFGVPKILIGDKTLHPEEIAAKLLSQLKRDAETYLQRDVCKAVITVPAYFTDGQRQATKDAGVMAAILMCSTFKMNPQQAAIAYKLQHYEGREKNVLIFDLGGGTFDVAVLKMSKGNIDVLAVDGDTHLGGEDFDKNMMNYCAQEFKKLNNIDLFEGKDSDVKQEKDQARRRLKRLQGECERKKIELGAARVTDVIVDRMHGNLDLSVSVTREVFEHMNDSLFQKTIEVVNKDVTPMSIGVEVYGGAFSVIIPKSTKIPVKAMERYRTAHNNQTSVQITIYQGEDRIAVKNQHLGDFYLNGIPPKPAEVENIDVEMVINSQGILHVSAVSSSTGQKSVSIIENKFRMEKGAIQRYLQEGSI</sequence>
<keyword evidence="7" id="KW-0346">Stress response</keyword>